<dbReference type="KEGG" id="kphy:AOZ06_08430"/>
<gene>
    <name evidence="1" type="ORF">AOZ06_08430</name>
</gene>
<sequence>MFYIHFWLERAGWRTGVGMCRAAPMRGAASMVVVGSSGLWGVVRLCGGGEHDVLVDEAGAGDLVLDESGQCEHVAPVSSVVGCVNACVRS</sequence>
<keyword evidence="2" id="KW-1185">Reference proteome</keyword>
<dbReference type="Proteomes" id="UP000063699">
    <property type="component" value="Chromosome"/>
</dbReference>
<dbReference type="AlphaFoldDB" id="A0A0N9HXI6"/>
<accession>A0A0N9HXI6</accession>
<evidence type="ECO:0000313" key="1">
    <source>
        <dbReference type="EMBL" id="ALG06945.1"/>
    </source>
</evidence>
<proteinExistence type="predicted"/>
<evidence type="ECO:0000313" key="2">
    <source>
        <dbReference type="Proteomes" id="UP000063699"/>
    </source>
</evidence>
<reference evidence="1 2" key="1">
    <citation type="submission" date="2015-07" db="EMBL/GenBank/DDBJ databases">
        <title>Genome sequencing of Kibdelosporangium phytohabitans.</title>
        <authorList>
            <person name="Qin S."/>
            <person name="Xing K."/>
        </authorList>
    </citation>
    <scope>NUCLEOTIDE SEQUENCE [LARGE SCALE GENOMIC DNA]</scope>
    <source>
        <strain evidence="1 2">KLBMP1111</strain>
    </source>
</reference>
<organism evidence="1 2">
    <name type="scientific">Kibdelosporangium phytohabitans</name>
    <dbReference type="NCBI Taxonomy" id="860235"/>
    <lineage>
        <taxon>Bacteria</taxon>
        <taxon>Bacillati</taxon>
        <taxon>Actinomycetota</taxon>
        <taxon>Actinomycetes</taxon>
        <taxon>Pseudonocardiales</taxon>
        <taxon>Pseudonocardiaceae</taxon>
        <taxon>Kibdelosporangium</taxon>
    </lineage>
</organism>
<name>A0A0N9HXI6_9PSEU</name>
<dbReference type="EMBL" id="CP012752">
    <property type="protein sequence ID" value="ALG06945.1"/>
    <property type="molecule type" value="Genomic_DNA"/>
</dbReference>
<protein>
    <submittedName>
        <fullName evidence="1">Uncharacterized protein</fullName>
    </submittedName>
</protein>